<name>A0A371CNA7_9APHY</name>
<dbReference type="AlphaFoldDB" id="A0A371CNA7"/>
<feature type="compositionally biased region" description="Low complexity" evidence="1">
    <location>
        <begin position="77"/>
        <end position="92"/>
    </location>
</feature>
<evidence type="ECO:0000313" key="2">
    <source>
        <dbReference type="EMBL" id="RDX41707.1"/>
    </source>
</evidence>
<dbReference type="Proteomes" id="UP000256964">
    <property type="component" value="Unassembled WGS sequence"/>
</dbReference>
<keyword evidence="3" id="KW-1185">Reference proteome</keyword>
<feature type="region of interest" description="Disordered" evidence="1">
    <location>
        <begin position="60"/>
        <end position="121"/>
    </location>
</feature>
<protein>
    <submittedName>
        <fullName evidence="2">Uncharacterized protein</fullName>
    </submittedName>
</protein>
<accession>A0A371CNA7</accession>
<evidence type="ECO:0000256" key="1">
    <source>
        <dbReference type="SAM" id="MobiDB-lite"/>
    </source>
</evidence>
<reference evidence="2 3" key="1">
    <citation type="journal article" date="2018" name="Biotechnol. Biofuels">
        <title>Integrative visual omics of the white-rot fungus Polyporus brumalis exposes the biotechnological potential of its oxidative enzymes for delignifying raw plant biomass.</title>
        <authorList>
            <person name="Miyauchi S."/>
            <person name="Rancon A."/>
            <person name="Drula E."/>
            <person name="Hage H."/>
            <person name="Chaduli D."/>
            <person name="Favel A."/>
            <person name="Grisel S."/>
            <person name="Henrissat B."/>
            <person name="Herpoel-Gimbert I."/>
            <person name="Ruiz-Duenas F.J."/>
            <person name="Chevret D."/>
            <person name="Hainaut M."/>
            <person name="Lin J."/>
            <person name="Wang M."/>
            <person name="Pangilinan J."/>
            <person name="Lipzen A."/>
            <person name="Lesage-Meessen L."/>
            <person name="Navarro D."/>
            <person name="Riley R."/>
            <person name="Grigoriev I.V."/>
            <person name="Zhou S."/>
            <person name="Raouche S."/>
            <person name="Rosso M.N."/>
        </authorList>
    </citation>
    <scope>NUCLEOTIDE SEQUENCE [LARGE SCALE GENOMIC DNA]</scope>
    <source>
        <strain evidence="2 3">BRFM 1820</strain>
    </source>
</reference>
<proteinExistence type="predicted"/>
<organism evidence="2 3">
    <name type="scientific">Lentinus brumalis</name>
    <dbReference type="NCBI Taxonomy" id="2498619"/>
    <lineage>
        <taxon>Eukaryota</taxon>
        <taxon>Fungi</taxon>
        <taxon>Dikarya</taxon>
        <taxon>Basidiomycota</taxon>
        <taxon>Agaricomycotina</taxon>
        <taxon>Agaricomycetes</taxon>
        <taxon>Polyporales</taxon>
        <taxon>Polyporaceae</taxon>
        <taxon>Lentinus</taxon>
    </lineage>
</organism>
<evidence type="ECO:0000313" key="3">
    <source>
        <dbReference type="Proteomes" id="UP000256964"/>
    </source>
</evidence>
<sequence>MGSARRCTPTAPSAALFRYHYPPQRSANVRSSSTKPCALCDARNTTGVVGNVANKVNLELIQHPSPRRQPRGRATQSDSFAAPPTTSPTRATSPERVRSSRDRRAGRHTELDSRAPLRPPSPSYGFRNYFRTCAVPSGPLRYTLLSDYVPSHSYTIRPISYAPS</sequence>
<dbReference type="EMBL" id="KZ857504">
    <property type="protein sequence ID" value="RDX41707.1"/>
    <property type="molecule type" value="Genomic_DNA"/>
</dbReference>
<gene>
    <name evidence="2" type="ORF">OH76DRAFT_185471</name>
</gene>
<feature type="compositionally biased region" description="Basic and acidic residues" evidence="1">
    <location>
        <begin position="93"/>
        <end position="115"/>
    </location>
</feature>